<evidence type="ECO:0000259" key="1">
    <source>
        <dbReference type="PROSITE" id="PS50181"/>
    </source>
</evidence>
<accession>G0N1M5</accession>
<dbReference type="PROSITE" id="PS50181">
    <property type="entry name" value="FBOX"/>
    <property type="match status" value="1"/>
</dbReference>
<evidence type="ECO:0000313" key="3">
    <source>
        <dbReference type="Proteomes" id="UP000008068"/>
    </source>
</evidence>
<protein>
    <recommendedName>
        <fullName evidence="1">F-box domain-containing protein</fullName>
    </recommendedName>
</protein>
<dbReference type="InterPro" id="IPR040161">
    <property type="entry name" value="FB224"/>
</dbReference>
<organism evidence="3">
    <name type="scientific">Caenorhabditis brenneri</name>
    <name type="common">Nematode worm</name>
    <dbReference type="NCBI Taxonomy" id="135651"/>
    <lineage>
        <taxon>Eukaryota</taxon>
        <taxon>Metazoa</taxon>
        <taxon>Ecdysozoa</taxon>
        <taxon>Nematoda</taxon>
        <taxon>Chromadorea</taxon>
        <taxon>Rhabditida</taxon>
        <taxon>Rhabditina</taxon>
        <taxon>Rhabditomorpha</taxon>
        <taxon>Rhabditoidea</taxon>
        <taxon>Rhabditidae</taxon>
        <taxon>Peloderinae</taxon>
        <taxon>Caenorhabditis</taxon>
    </lineage>
</organism>
<dbReference type="InParanoid" id="G0N1M5"/>
<keyword evidence="3" id="KW-1185">Reference proteome</keyword>
<proteinExistence type="predicted"/>
<dbReference type="GO" id="GO:0045087">
    <property type="term" value="P:innate immune response"/>
    <property type="evidence" value="ECO:0007669"/>
    <property type="project" value="TreeGrafter"/>
</dbReference>
<dbReference type="OMA" id="CHGFREY"/>
<evidence type="ECO:0000313" key="2">
    <source>
        <dbReference type="EMBL" id="EGT50146.1"/>
    </source>
</evidence>
<sequence length="356" mass="40966">MPDITMLNILEKCSYKSVLTLRKVCHSLRTFVDDACFKTDLDNICITIGPNGFSVTCQNPKPWINGTGVAKDWTSNDLKVLLKMVQNSKLSSFSVNTNPDSVRGLDDLEEILRNQTRPLQTERFRMGGSKVLKILPYLDSNTLKKIYIRPTNDRDAYQNLDEIENVMELEQFKHAVRLHIGYFFLVRADLRKFFHFQRVFMRLYETSLEELVALKEVSMLTMLCRKKSAFSGFRGPMGKSLVPKKHHDPITKKLVPTRLVSYIKVCWSYMGPCFPHLGPCFPAWNQSFHHGTSDLLLLLQPTWKTSVWMAVTWMKIILHNCSVHHSIILVIHSSAGGGFFNIEIFTFFKISQATYC</sequence>
<dbReference type="AlphaFoldDB" id="G0N1M5"/>
<dbReference type="InterPro" id="IPR002900">
    <property type="entry name" value="DUF38/FTH_CAE_spp"/>
</dbReference>
<feature type="domain" description="F-box" evidence="1">
    <location>
        <begin position="1"/>
        <end position="44"/>
    </location>
</feature>
<gene>
    <name evidence="2" type="ORF">CAEBREN_19294</name>
</gene>
<name>G0N1M5_CAEBE</name>
<dbReference type="Pfam" id="PF01827">
    <property type="entry name" value="FTH"/>
    <property type="match status" value="1"/>
</dbReference>
<dbReference type="PANTHER" id="PTHR23015">
    <property type="entry name" value="UNCHARACTERIZED C.ELEGANS PROTEIN"/>
    <property type="match status" value="1"/>
</dbReference>
<dbReference type="SMART" id="SM00256">
    <property type="entry name" value="FBOX"/>
    <property type="match status" value="1"/>
</dbReference>
<dbReference type="EMBL" id="GL379827">
    <property type="protein sequence ID" value="EGT50146.1"/>
    <property type="molecule type" value="Genomic_DNA"/>
</dbReference>
<reference evidence="3" key="1">
    <citation type="submission" date="2011-07" db="EMBL/GenBank/DDBJ databases">
        <authorList>
            <consortium name="Caenorhabditis brenneri Sequencing and Analysis Consortium"/>
            <person name="Wilson R.K."/>
        </authorList>
    </citation>
    <scope>NUCLEOTIDE SEQUENCE [LARGE SCALE GENOMIC DNA]</scope>
    <source>
        <strain evidence="3">PB2801</strain>
    </source>
</reference>
<dbReference type="Pfam" id="PF00646">
    <property type="entry name" value="F-box"/>
    <property type="match status" value="1"/>
</dbReference>
<dbReference type="HOGENOM" id="CLU_778987_0_0_1"/>
<dbReference type="Proteomes" id="UP000008068">
    <property type="component" value="Unassembled WGS sequence"/>
</dbReference>
<dbReference type="InterPro" id="IPR001810">
    <property type="entry name" value="F-box_dom"/>
</dbReference>
<dbReference type="PANTHER" id="PTHR23015:SF4">
    <property type="entry name" value="DUF38 DOMAIN-CONTAINING PROTEIN-RELATED"/>
    <property type="match status" value="1"/>
</dbReference>